<gene>
    <name evidence="2" type="ORF">CAUS1442_LOCUS10611</name>
</gene>
<dbReference type="EMBL" id="HBEF01017014">
    <property type="protein sequence ID" value="CAD8338482.1"/>
    <property type="molecule type" value="Transcribed_RNA"/>
</dbReference>
<organism evidence="2">
    <name type="scientific">Craspedostauros australis</name>
    <dbReference type="NCBI Taxonomy" id="1486917"/>
    <lineage>
        <taxon>Eukaryota</taxon>
        <taxon>Sar</taxon>
        <taxon>Stramenopiles</taxon>
        <taxon>Ochrophyta</taxon>
        <taxon>Bacillariophyta</taxon>
        <taxon>Bacillariophyceae</taxon>
        <taxon>Bacillariophycidae</taxon>
        <taxon>Naviculales</taxon>
        <taxon>Naviculaceae</taxon>
        <taxon>Craspedostauros</taxon>
    </lineage>
</organism>
<protein>
    <submittedName>
        <fullName evidence="2">Uncharacterized protein</fullName>
    </submittedName>
</protein>
<feature type="region of interest" description="Disordered" evidence="1">
    <location>
        <begin position="53"/>
        <end position="89"/>
    </location>
</feature>
<reference evidence="2" key="1">
    <citation type="submission" date="2021-01" db="EMBL/GenBank/DDBJ databases">
        <authorList>
            <person name="Corre E."/>
            <person name="Pelletier E."/>
            <person name="Niang G."/>
            <person name="Scheremetjew M."/>
            <person name="Finn R."/>
            <person name="Kale V."/>
            <person name="Holt S."/>
            <person name="Cochrane G."/>
            <person name="Meng A."/>
            <person name="Brown T."/>
            <person name="Cohen L."/>
        </authorList>
    </citation>
    <scope>NUCLEOTIDE SEQUENCE</scope>
    <source>
        <strain evidence="2">CCMP3328</strain>
    </source>
</reference>
<dbReference type="AlphaFoldDB" id="A0A7R9ZPS1"/>
<name>A0A7R9ZPS1_9STRA</name>
<feature type="region of interest" description="Disordered" evidence="1">
    <location>
        <begin position="243"/>
        <end position="288"/>
    </location>
</feature>
<proteinExistence type="predicted"/>
<evidence type="ECO:0000313" key="2">
    <source>
        <dbReference type="EMBL" id="CAD8338482.1"/>
    </source>
</evidence>
<feature type="compositionally biased region" description="Basic residues" evidence="1">
    <location>
        <begin position="243"/>
        <end position="259"/>
    </location>
</feature>
<accession>A0A7R9ZPS1</accession>
<sequence>MIMNSSRFEASMSPNALATNEINAGDLQKSLDLSPVPCVRRCSWSTESCSWMSSQHDAGNDDSNDQAHSSTQMPCHEASGNVSGLHDEPPKPWPVAPLQASSLVPPQKSKTVKRVRFSTIEIREYPMTLGGGPTSCGAPVTLEWRHVRTTRKSLLSVEGSEAQDRWEESDGSRRSVASLDRACSDLTHSRSHLVPMPSWMRRNILEDAGFSQSQIVQAKLKSKMCQQQRRETDLLDQLAKAKAVQRTHQRKKKSKQRQQRQHEQCQPSNTATMHQGKAQRHSALSRWL</sequence>
<evidence type="ECO:0000256" key="1">
    <source>
        <dbReference type="SAM" id="MobiDB-lite"/>
    </source>
</evidence>